<dbReference type="Proteomes" id="UP000647183">
    <property type="component" value="Unassembled WGS sequence"/>
</dbReference>
<comment type="caution">
    <text evidence="1">The sequence shown here is derived from an EMBL/GenBank/DDBJ whole genome shotgun (WGS) entry which is preliminary data.</text>
</comment>
<evidence type="ECO:0000313" key="2">
    <source>
        <dbReference type="Proteomes" id="UP000647183"/>
    </source>
</evidence>
<dbReference type="RefSeq" id="WP_191728839.1">
    <property type="nucleotide sequence ID" value="NZ_JACSQJ010000002.1"/>
</dbReference>
<evidence type="ECO:0000313" key="1">
    <source>
        <dbReference type="EMBL" id="MBD7987620.1"/>
    </source>
</evidence>
<proteinExistence type="predicted"/>
<keyword evidence="2" id="KW-1185">Reference proteome</keyword>
<dbReference type="EMBL" id="JACSQJ010000002">
    <property type="protein sequence ID" value="MBD7987620.1"/>
    <property type="molecule type" value="Genomic_DNA"/>
</dbReference>
<organism evidence="1 2">
    <name type="scientific">Luteimonas colneyensis</name>
    <dbReference type="NCBI Taxonomy" id="2762230"/>
    <lineage>
        <taxon>Bacteria</taxon>
        <taxon>Pseudomonadati</taxon>
        <taxon>Pseudomonadota</taxon>
        <taxon>Gammaproteobacteria</taxon>
        <taxon>Lysobacterales</taxon>
        <taxon>Lysobacteraceae</taxon>
        <taxon>Luteimonas</taxon>
    </lineage>
</organism>
<gene>
    <name evidence="1" type="ORF">H9645_06205</name>
</gene>
<name>A0ABR8UHX2_9GAMM</name>
<accession>A0ABR8UHX2</accession>
<sequence>MIIIKIRAIGRDGASLRPEIRIPDTMAPLIALEVRMRAAHRPAKRKTSRANAGANLAHYLSTRFPTPEFGPQRRSSP</sequence>
<protein>
    <submittedName>
        <fullName evidence="1">Uncharacterized protein</fullName>
    </submittedName>
</protein>
<reference evidence="1 2" key="1">
    <citation type="submission" date="2020-08" db="EMBL/GenBank/DDBJ databases">
        <title>A Genomic Blueprint of the Chicken Gut Microbiome.</title>
        <authorList>
            <person name="Gilroy R."/>
            <person name="Ravi A."/>
            <person name="Getino M."/>
            <person name="Pursley I."/>
            <person name="Horton D.L."/>
            <person name="Alikhan N.-F."/>
            <person name="Baker D."/>
            <person name="Gharbi K."/>
            <person name="Hall N."/>
            <person name="Watson M."/>
            <person name="Adriaenssens E.M."/>
            <person name="Foster-Nyarko E."/>
            <person name="Jarju S."/>
            <person name="Secka A."/>
            <person name="Antonio M."/>
            <person name="Oren A."/>
            <person name="Chaudhuri R."/>
            <person name="La Ragione R.M."/>
            <person name="Hildebrand F."/>
            <person name="Pallen M.J."/>
        </authorList>
    </citation>
    <scope>NUCLEOTIDE SEQUENCE [LARGE SCALE GENOMIC DNA]</scope>
    <source>
        <strain evidence="1 2">Sa2BVA3</strain>
    </source>
</reference>